<evidence type="ECO:0000256" key="3">
    <source>
        <dbReference type="ARBA" id="ARBA00022963"/>
    </source>
</evidence>
<dbReference type="GO" id="GO:0048015">
    <property type="term" value="P:phosphatidylinositol-mediated signaling"/>
    <property type="evidence" value="ECO:0007669"/>
    <property type="project" value="TreeGrafter"/>
</dbReference>
<dbReference type="Pfam" id="PF00387">
    <property type="entry name" value="PI-PLC-Y"/>
    <property type="match status" value="1"/>
</dbReference>
<dbReference type="GO" id="GO:0051209">
    <property type="term" value="P:release of sequestered calcium ion into cytosol"/>
    <property type="evidence" value="ECO:0007669"/>
    <property type="project" value="TreeGrafter"/>
</dbReference>
<dbReference type="Proteomes" id="UP001163046">
    <property type="component" value="Unassembled WGS sequence"/>
</dbReference>
<gene>
    <name evidence="6" type="primary">PLCB4_1</name>
    <name evidence="6" type="ORF">OS493_017905</name>
</gene>
<protein>
    <recommendedName>
        <fullName evidence="1">phosphoinositide phospholipase C</fullName>
        <ecNumber evidence="1">3.1.4.11</ecNumber>
    </recommendedName>
</protein>
<dbReference type="EMBL" id="MU826835">
    <property type="protein sequence ID" value="KAJ7372634.1"/>
    <property type="molecule type" value="Genomic_DNA"/>
</dbReference>
<evidence type="ECO:0000259" key="5">
    <source>
        <dbReference type="PROSITE" id="PS50008"/>
    </source>
</evidence>
<proteinExistence type="predicted"/>
<keyword evidence="4" id="KW-0443">Lipid metabolism</keyword>
<dbReference type="GO" id="GO:0046488">
    <property type="term" value="P:phosphatidylinositol metabolic process"/>
    <property type="evidence" value="ECO:0007669"/>
    <property type="project" value="TreeGrafter"/>
</dbReference>
<dbReference type="AlphaFoldDB" id="A0A9W9Z1I5"/>
<keyword evidence="2 6" id="KW-0378">Hydrolase</keyword>
<keyword evidence="3" id="KW-0442">Lipid degradation</keyword>
<feature type="domain" description="PI-PLC Y-box" evidence="5">
    <location>
        <begin position="1"/>
        <end position="36"/>
    </location>
</feature>
<dbReference type="PANTHER" id="PTHR10336:SF36">
    <property type="entry name" value="1-PHOSPHATIDYLINOSITOL 4,5-BISPHOSPHATE PHOSPHODIESTERASE BETA-4"/>
    <property type="match status" value="1"/>
</dbReference>
<dbReference type="InterPro" id="IPR001711">
    <property type="entry name" value="PLipase_C_Pinositol-sp_Y"/>
</dbReference>
<dbReference type="PROSITE" id="PS50008">
    <property type="entry name" value="PIPLC_Y_DOMAIN"/>
    <property type="match status" value="1"/>
</dbReference>
<evidence type="ECO:0000313" key="6">
    <source>
        <dbReference type="EMBL" id="KAJ7372634.1"/>
    </source>
</evidence>
<dbReference type="PANTHER" id="PTHR10336">
    <property type="entry name" value="PHOSPHOINOSITIDE-SPECIFIC PHOSPHOLIPASE C FAMILY PROTEIN"/>
    <property type="match status" value="1"/>
</dbReference>
<name>A0A9W9Z1I5_9CNID</name>
<dbReference type="Gene3D" id="3.20.20.190">
    <property type="entry name" value="Phosphatidylinositol (PI) phosphodiesterase"/>
    <property type="match status" value="1"/>
</dbReference>
<evidence type="ECO:0000256" key="1">
    <source>
        <dbReference type="ARBA" id="ARBA00012368"/>
    </source>
</evidence>
<reference evidence="6" key="1">
    <citation type="submission" date="2023-01" db="EMBL/GenBank/DDBJ databases">
        <title>Genome assembly of the deep-sea coral Lophelia pertusa.</title>
        <authorList>
            <person name="Herrera S."/>
            <person name="Cordes E."/>
        </authorList>
    </citation>
    <scope>NUCLEOTIDE SEQUENCE</scope>
    <source>
        <strain evidence="6">USNM1676648</strain>
        <tissue evidence="6">Polyp</tissue>
    </source>
</reference>
<dbReference type="OrthoDB" id="269822at2759"/>
<keyword evidence="7" id="KW-1185">Reference proteome</keyword>
<evidence type="ECO:0000256" key="4">
    <source>
        <dbReference type="ARBA" id="ARBA00023098"/>
    </source>
</evidence>
<organism evidence="6 7">
    <name type="scientific">Desmophyllum pertusum</name>
    <dbReference type="NCBI Taxonomy" id="174260"/>
    <lineage>
        <taxon>Eukaryota</taxon>
        <taxon>Metazoa</taxon>
        <taxon>Cnidaria</taxon>
        <taxon>Anthozoa</taxon>
        <taxon>Hexacorallia</taxon>
        <taxon>Scleractinia</taxon>
        <taxon>Caryophylliina</taxon>
        <taxon>Caryophylliidae</taxon>
        <taxon>Desmophyllum</taxon>
    </lineage>
</organism>
<dbReference type="SUPFAM" id="SSF51695">
    <property type="entry name" value="PLC-like phosphodiesterases"/>
    <property type="match status" value="1"/>
</dbReference>
<dbReference type="GO" id="GO:0004435">
    <property type="term" value="F:phosphatidylinositol-4,5-bisphosphate phospholipase C activity"/>
    <property type="evidence" value="ECO:0007669"/>
    <property type="project" value="UniProtKB-EC"/>
</dbReference>
<dbReference type="InterPro" id="IPR017946">
    <property type="entry name" value="PLC-like_Pdiesterase_TIM-brl"/>
</dbReference>
<dbReference type="InterPro" id="IPR001192">
    <property type="entry name" value="PI-PLC_fam"/>
</dbReference>
<evidence type="ECO:0000256" key="2">
    <source>
        <dbReference type="ARBA" id="ARBA00022801"/>
    </source>
</evidence>
<evidence type="ECO:0000313" key="7">
    <source>
        <dbReference type="Proteomes" id="UP001163046"/>
    </source>
</evidence>
<dbReference type="EC" id="3.1.4.11" evidence="1"/>
<accession>A0A9W9Z1I5</accession>
<comment type="caution">
    <text evidence="6">The sequence shown here is derived from an EMBL/GenBank/DDBJ whole genome shotgun (WGS) entry which is preliminary data.</text>
</comment>
<dbReference type="GO" id="GO:0016042">
    <property type="term" value="P:lipid catabolic process"/>
    <property type="evidence" value="ECO:0007669"/>
    <property type="project" value="UniProtKB-KW"/>
</dbReference>
<sequence>MGGLNFQKPDSGMHLNQGKFRKNGGCGYILKPDSLRNREKSNYHPMIKESPKNGKSCYFTIEMKTLSFQYVLMWRRFGVPEDCAILSTEPTMDKLNPQFENTKQLFKIIMPETGE</sequence>